<evidence type="ECO:0000313" key="2">
    <source>
        <dbReference type="EMBL" id="SDY86014.1"/>
    </source>
</evidence>
<dbReference type="AlphaFoldDB" id="A0A1H3NB81"/>
<dbReference type="GO" id="GO:0016813">
    <property type="term" value="F:hydrolase activity, acting on carbon-nitrogen (but not peptide) bonds, in linear amidines"/>
    <property type="evidence" value="ECO:0007669"/>
    <property type="project" value="InterPro"/>
</dbReference>
<keyword evidence="1 2" id="KW-0378">Hydrolase</keyword>
<dbReference type="Pfam" id="PF01546">
    <property type="entry name" value="Peptidase_M20"/>
    <property type="match status" value="1"/>
</dbReference>
<sequence length="91" mass="9577">MGVAPFLPAGVDLAARAASELGFSYRTMMTIAGHDSVNMKDVAPAITLFVSSVAGISHDEGEFTRDQDICAGTELLAEVVHRLMSGALDDH</sequence>
<name>A0A1H3NB81_9PSEU</name>
<accession>A0A1H3NB81</accession>
<dbReference type="InterPro" id="IPR010158">
    <property type="entry name" value="Amidase_Cbmase"/>
</dbReference>
<dbReference type="InterPro" id="IPR002933">
    <property type="entry name" value="Peptidase_M20"/>
</dbReference>
<protein>
    <submittedName>
        <fullName evidence="2">N-carbamoyl-L-amino-acid hydrolase</fullName>
    </submittedName>
</protein>
<dbReference type="Gene3D" id="3.40.630.10">
    <property type="entry name" value="Zn peptidases"/>
    <property type="match status" value="1"/>
</dbReference>
<dbReference type="STRING" id="418495.SAMN05216215_103741"/>
<reference evidence="3" key="1">
    <citation type="submission" date="2016-10" db="EMBL/GenBank/DDBJ databases">
        <authorList>
            <person name="Varghese N."/>
            <person name="Submissions S."/>
        </authorList>
    </citation>
    <scope>NUCLEOTIDE SEQUENCE [LARGE SCALE GENOMIC DNA]</scope>
    <source>
        <strain evidence="3">CGMCC 4.3530</strain>
    </source>
</reference>
<dbReference type="PANTHER" id="PTHR32494:SF5">
    <property type="entry name" value="ALLANTOATE AMIDOHYDROLASE"/>
    <property type="match status" value="1"/>
</dbReference>
<dbReference type="Proteomes" id="UP000199529">
    <property type="component" value="Unassembled WGS sequence"/>
</dbReference>
<dbReference type="SUPFAM" id="SSF53187">
    <property type="entry name" value="Zn-dependent exopeptidases"/>
    <property type="match status" value="1"/>
</dbReference>
<dbReference type="EMBL" id="FNOK01000037">
    <property type="protein sequence ID" value="SDY86014.1"/>
    <property type="molecule type" value="Genomic_DNA"/>
</dbReference>
<keyword evidence="3" id="KW-1185">Reference proteome</keyword>
<proteinExistence type="predicted"/>
<evidence type="ECO:0000313" key="3">
    <source>
        <dbReference type="Proteomes" id="UP000199529"/>
    </source>
</evidence>
<dbReference type="PANTHER" id="PTHR32494">
    <property type="entry name" value="ALLANTOATE DEIMINASE-RELATED"/>
    <property type="match status" value="1"/>
</dbReference>
<gene>
    <name evidence="2" type="ORF">SAMN05216215_103741</name>
</gene>
<evidence type="ECO:0000256" key="1">
    <source>
        <dbReference type="ARBA" id="ARBA00022801"/>
    </source>
</evidence>
<organism evidence="2 3">
    <name type="scientific">Saccharopolyspora shandongensis</name>
    <dbReference type="NCBI Taxonomy" id="418495"/>
    <lineage>
        <taxon>Bacteria</taxon>
        <taxon>Bacillati</taxon>
        <taxon>Actinomycetota</taxon>
        <taxon>Actinomycetes</taxon>
        <taxon>Pseudonocardiales</taxon>
        <taxon>Pseudonocardiaceae</taxon>
        <taxon>Saccharopolyspora</taxon>
    </lineage>
</organism>